<evidence type="ECO:0000256" key="3">
    <source>
        <dbReference type="ARBA" id="ARBA00022452"/>
    </source>
</evidence>
<gene>
    <name evidence="7" type="ORF">XpopCFBP1817_12565</name>
</gene>
<dbReference type="SUPFAM" id="SSF56935">
    <property type="entry name" value="Porins"/>
    <property type="match status" value="1"/>
</dbReference>
<dbReference type="PANTHER" id="PTHR30069">
    <property type="entry name" value="TONB-DEPENDENT OUTER MEMBRANE RECEPTOR"/>
    <property type="match status" value="1"/>
</dbReference>
<protein>
    <recommendedName>
        <fullName evidence="9">TonB-dependent receptor</fullName>
    </recommendedName>
</protein>
<evidence type="ECO:0008006" key="9">
    <source>
        <dbReference type="Google" id="ProtNLM"/>
    </source>
</evidence>
<dbReference type="GO" id="GO:0009279">
    <property type="term" value="C:cell outer membrane"/>
    <property type="evidence" value="ECO:0007669"/>
    <property type="project" value="UniProtKB-SubCell"/>
</dbReference>
<dbReference type="GO" id="GO:0030246">
    <property type="term" value="F:carbohydrate binding"/>
    <property type="evidence" value="ECO:0007669"/>
    <property type="project" value="InterPro"/>
</dbReference>
<name>A0A2S7EMW3_9XANT</name>
<dbReference type="InterPro" id="IPR037066">
    <property type="entry name" value="Plug_dom_sf"/>
</dbReference>
<dbReference type="InterPro" id="IPR013784">
    <property type="entry name" value="Carb-bd-like_fold"/>
</dbReference>
<organism evidence="7 8">
    <name type="scientific">Xanthomonas populi</name>
    <dbReference type="NCBI Taxonomy" id="53414"/>
    <lineage>
        <taxon>Bacteria</taxon>
        <taxon>Pseudomonadati</taxon>
        <taxon>Pseudomonadota</taxon>
        <taxon>Gammaproteobacteria</taxon>
        <taxon>Lysobacterales</taxon>
        <taxon>Lysobacteraceae</taxon>
        <taxon>Xanthomonas</taxon>
    </lineage>
</organism>
<dbReference type="Pfam" id="PF13620">
    <property type="entry name" value="CarboxypepD_reg"/>
    <property type="match status" value="1"/>
</dbReference>
<evidence type="ECO:0000256" key="4">
    <source>
        <dbReference type="ARBA" id="ARBA00022692"/>
    </source>
</evidence>
<dbReference type="EMBL" id="MDEJ01000073">
    <property type="protein sequence ID" value="PPU92218.1"/>
    <property type="molecule type" value="Genomic_DNA"/>
</dbReference>
<dbReference type="Gene3D" id="2.60.40.1120">
    <property type="entry name" value="Carboxypeptidase-like, regulatory domain"/>
    <property type="match status" value="1"/>
</dbReference>
<dbReference type="Proteomes" id="UP000239939">
    <property type="component" value="Unassembled WGS sequence"/>
</dbReference>
<evidence type="ECO:0000256" key="1">
    <source>
        <dbReference type="ARBA" id="ARBA00004571"/>
    </source>
</evidence>
<dbReference type="SUPFAM" id="SSF49452">
    <property type="entry name" value="Starch-binding domain-like"/>
    <property type="match status" value="1"/>
</dbReference>
<keyword evidence="3" id="KW-1134">Transmembrane beta strand</keyword>
<proteinExistence type="predicted"/>
<dbReference type="InterPro" id="IPR039426">
    <property type="entry name" value="TonB-dep_rcpt-like"/>
</dbReference>
<keyword evidence="2" id="KW-0813">Transport</keyword>
<sequence>MQFRSIPLLICWTTCGALLPVAGLRAQQATGGVYGSVAAEVAAQARIVVRNLDTGAMQTRTPNADGRFNVGGLAPGSYRVELQLGAATTAAREVLVRPGSAAAVASFGADDGQAASSLETVQVRADVLNNASDNTTPIDVSTPILVRQYNQTLFRKTGVDTSGATDGGSYANLLTQLPLIYMSQVTSGQGSGLASFNGGSGTETRYYINEFDTTFDYTGAGASAVPGDMIGSAQIIANGASAKYSNAMGGSVAATTKTGDNTLRAGFASSIGLPSSRLLNPKVRPPLIEQRDGVNRYLYQDLSTNGQTGTSFNNTYSLSGPLIRDTLFFNVVVQNNRPQAQAQFMAGEIGDQWRTTRSAYNNPAVNLNWVISDAQQFDLTAAHSDRKNYTRIDTLAEPSNPQSARSYLRDVLFESEDRFYLGRYRWQIDQAMDLSLMAGYFSHMEKNTFSDAGLYAVRLDEQGGAENILASGLRDAQEPVAYRKRGLRADFTWQLGAHKLQMGAEHYDLSFDSFSVYGRNGDYRYYNYGRAHDWPVVGDLVVPANTPVLLTRIFSSGGPLTQVNRGGYIEDYWQAADAWVVYGGVRRDNSGARLANGRTC</sequence>
<keyword evidence="6" id="KW-0998">Cell outer membrane</keyword>
<dbReference type="GO" id="GO:0044718">
    <property type="term" value="P:siderophore transmembrane transport"/>
    <property type="evidence" value="ECO:0007669"/>
    <property type="project" value="TreeGrafter"/>
</dbReference>
<evidence type="ECO:0000313" key="8">
    <source>
        <dbReference type="Proteomes" id="UP000239939"/>
    </source>
</evidence>
<evidence type="ECO:0000256" key="5">
    <source>
        <dbReference type="ARBA" id="ARBA00023136"/>
    </source>
</evidence>
<dbReference type="GO" id="GO:0015344">
    <property type="term" value="F:siderophore uptake transmembrane transporter activity"/>
    <property type="evidence" value="ECO:0007669"/>
    <property type="project" value="TreeGrafter"/>
</dbReference>
<keyword evidence="4" id="KW-0812">Transmembrane</keyword>
<keyword evidence="8" id="KW-1185">Reference proteome</keyword>
<evidence type="ECO:0000256" key="2">
    <source>
        <dbReference type="ARBA" id="ARBA00022448"/>
    </source>
</evidence>
<keyword evidence="5" id="KW-0472">Membrane</keyword>
<comment type="subcellular location">
    <subcellularLocation>
        <location evidence="1">Cell outer membrane</location>
        <topology evidence="1">Multi-pass membrane protein</topology>
    </subcellularLocation>
</comment>
<evidence type="ECO:0000256" key="6">
    <source>
        <dbReference type="ARBA" id="ARBA00023237"/>
    </source>
</evidence>
<dbReference type="Gene3D" id="2.170.130.10">
    <property type="entry name" value="TonB-dependent receptor, plug domain"/>
    <property type="match status" value="1"/>
</dbReference>
<reference evidence="8" key="1">
    <citation type="submission" date="2016-08" db="EMBL/GenBank/DDBJ databases">
        <authorList>
            <person name="Merda D."/>
            <person name="Briand M."/>
            <person name="Taghouti G."/>
            <person name="Carrere S."/>
            <person name="Gouzy J."/>
            <person name="Portier P."/>
            <person name="Jacques M.-A."/>
            <person name="Fischer-Le Saux M."/>
        </authorList>
    </citation>
    <scope>NUCLEOTIDE SEQUENCE [LARGE SCALE GENOMIC DNA]</scope>
    <source>
        <strain evidence="8">CFBP1817</strain>
    </source>
</reference>
<dbReference type="Gene3D" id="2.40.170.20">
    <property type="entry name" value="TonB-dependent receptor, beta-barrel domain"/>
    <property type="match status" value="1"/>
</dbReference>
<accession>A0A2S7EMW3</accession>
<dbReference type="AlphaFoldDB" id="A0A2S7EMW3"/>
<comment type="caution">
    <text evidence="7">The sequence shown here is derived from an EMBL/GenBank/DDBJ whole genome shotgun (WGS) entry which is preliminary data.</text>
</comment>
<evidence type="ECO:0000313" key="7">
    <source>
        <dbReference type="EMBL" id="PPU92218.1"/>
    </source>
</evidence>
<dbReference type="PANTHER" id="PTHR30069:SF46">
    <property type="entry name" value="OAR PROTEIN"/>
    <property type="match status" value="1"/>
</dbReference>
<dbReference type="InterPro" id="IPR036942">
    <property type="entry name" value="Beta-barrel_TonB_sf"/>
</dbReference>